<sequence>MKAPEELSFLELMENPVVKKEILNKLHSFNDVCNLSNTSKNMYYLMQRSRIKRNILCYDDRQHITIEPKEGTPKNLRITPLRNIEFNSEDEYLDEDLENPNEYPGEVMARENTIKIIYCNGVKKVYRGEHRLFIEKLIQAINLGSPIRKNAEVLEFKMDICYNFYMVLYALKGLRHDNIKRIKLPECTFLDKPYQYRELRTGIFDGFPKFHELEITANYTEEMIVDLMKNNRVFDLFLKELSKRKNATLILPKLDGEFYRSIEYVFMILKISMKYNVKVICDVRNIYQLLDSGCSLYCPVAECMLFPIRNFVRTFGNEFRNEVEFISVMNCLKSFKNLESLTLEFEYFKTKKDIKIIRQNNISAISLRKLKSLKKVKIYVSEFFDFNDQALIHIYRNNLRFIASLMPRSVERLELVNGSGLTKKLAESLNRFMPNIKTFMSYDMPYIGADCLVPFRRLRAFIGINKYPEEIPRRVKLLAIGHWDSSDLDHGGIVNHDLIKKYSERYTKSIQNDNGTHIFFDDVKNWNTYKHLIQKYYFT</sequence>
<name>A0A0N5BSZ3_STREA</name>
<organism evidence="1 2">
    <name type="scientific">Strongyloides papillosus</name>
    <name type="common">Intestinal threadworm</name>
    <dbReference type="NCBI Taxonomy" id="174720"/>
    <lineage>
        <taxon>Eukaryota</taxon>
        <taxon>Metazoa</taxon>
        <taxon>Ecdysozoa</taxon>
        <taxon>Nematoda</taxon>
        <taxon>Chromadorea</taxon>
        <taxon>Rhabditida</taxon>
        <taxon>Tylenchina</taxon>
        <taxon>Panagrolaimomorpha</taxon>
        <taxon>Strongyloidoidea</taxon>
        <taxon>Strongyloididae</taxon>
        <taxon>Strongyloides</taxon>
    </lineage>
</organism>
<evidence type="ECO:0000313" key="1">
    <source>
        <dbReference type="Proteomes" id="UP000046392"/>
    </source>
</evidence>
<proteinExistence type="predicted"/>
<dbReference type="AlphaFoldDB" id="A0A0N5BSZ3"/>
<keyword evidence="1" id="KW-1185">Reference proteome</keyword>
<dbReference type="Proteomes" id="UP000046392">
    <property type="component" value="Unplaced"/>
</dbReference>
<reference evidence="2" key="1">
    <citation type="submission" date="2017-02" db="UniProtKB">
        <authorList>
            <consortium name="WormBaseParasite"/>
        </authorList>
    </citation>
    <scope>IDENTIFICATION</scope>
</reference>
<dbReference type="WBParaSite" id="SPAL_0000898700.1">
    <property type="protein sequence ID" value="SPAL_0000898700.1"/>
    <property type="gene ID" value="SPAL_0000898700"/>
</dbReference>
<evidence type="ECO:0000313" key="2">
    <source>
        <dbReference type="WBParaSite" id="SPAL_0000898700.1"/>
    </source>
</evidence>
<protein>
    <submittedName>
        <fullName evidence="2">F-box domain-containing protein</fullName>
    </submittedName>
</protein>
<accession>A0A0N5BSZ3</accession>